<dbReference type="InterPro" id="IPR018422">
    <property type="entry name" value="Cation/H_exchanger_CPA1"/>
</dbReference>
<comment type="subcellular location">
    <subcellularLocation>
        <location evidence="1">Cell membrane</location>
        <topology evidence="1">Multi-pass membrane protein</topology>
    </subcellularLocation>
</comment>
<protein>
    <submittedName>
        <fullName evidence="12">Cation:proton antiporter</fullName>
    </submittedName>
</protein>
<feature type="transmembrane region" description="Helical" evidence="10">
    <location>
        <begin position="183"/>
        <end position="202"/>
    </location>
</feature>
<feature type="transmembrane region" description="Helical" evidence="10">
    <location>
        <begin position="306"/>
        <end position="329"/>
    </location>
</feature>
<evidence type="ECO:0000256" key="7">
    <source>
        <dbReference type="ARBA" id="ARBA00023065"/>
    </source>
</evidence>
<evidence type="ECO:0000256" key="5">
    <source>
        <dbReference type="ARBA" id="ARBA00022989"/>
    </source>
</evidence>
<evidence type="ECO:0000313" key="12">
    <source>
        <dbReference type="EMBL" id="MFD0897452.1"/>
    </source>
</evidence>
<comment type="caution">
    <text evidence="12">The sequence shown here is derived from an EMBL/GenBank/DDBJ whole genome shotgun (WGS) entry which is preliminary data.</text>
</comment>
<dbReference type="InterPro" id="IPR006153">
    <property type="entry name" value="Cation/H_exchanger_TM"/>
</dbReference>
<name>A0ABW3EDK1_9LACO</name>
<reference evidence="13" key="1">
    <citation type="journal article" date="2019" name="Int. J. Syst. Evol. Microbiol.">
        <title>The Global Catalogue of Microorganisms (GCM) 10K type strain sequencing project: providing services to taxonomists for standard genome sequencing and annotation.</title>
        <authorList>
            <consortium name="The Broad Institute Genomics Platform"/>
            <consortium name="The Broad Institute Genome Sequencing Center for Infectious Disease"/>
            <person name="Wu L."/>
            <person name="Ma J."/>
        </authorList>
    </citation>
    <scope>NUCLEOTIDE SEQUENCE [LARGE SCALE GENOMIC DNA]</scope>
    <source>
        <strain evidence="13">CCM 8925</strain>
    </source>
</reference>
<feature type="transmembrane region" description="Helical" evidence="10">
    <location>
        <begin position="383"/>
        <end position="406"/>
    </location>
</feature>
<organism evidence="12 13">
    <name type="scientific">Loigolactobacillus binensis</name>
    <dbReference type="NCBI Taxonomy" id="2559922"/>
    <lineage>
        <taxon>Bacteria</taxon>
        <taxon>Bacillati</taxon>
        <taxon>Bacillota</taxon>
        <taxon>Bacilli</taxon>
        <taxon>Lactobacillales</taxon>
        <taxon>Lactobacillaceae</taxon>
        <taxon>Loigolactobacillus</taxon>
    </lineage>
</organism>
<dbReference type="PANTHER" id="PTHR10110:SF86">
    <property type="entry name" value="SODIUM_HYDROGEN EXCHANGER 7"/>
    <property type="match status" value="1"/>
</dbReference>
<feature type="transmembrane region" description="Helical" evidence="10">
    <location>
        <begin position="276"/>
        <end position="300"/>
    </location>
</feature>
<dbReference type="RefSeq" id="WP_137637956.1">
    <property type="nucleotide sequence ID" value="NZ_BJDN01000015.1"/>
</dbReference>
<evidence type="ECO:0000256" key="8">
    <source>
        <dbReference type="ARBA" id="ARBA00023136"/>
    </source>
</evidence>
<dbReference type="Proteomes" id="UP001597104">
    <property type="component" value="Unassembled WGS sequence"/>
</dbReference>
<feature type="transmembrane region" description="Helical" evidence="10">
    <location>
        <begin position="349"/>
        <end position="371"/>
    </location>
</feature>
<evidence type="ECO:0000256" key="9">
    <source>
        <dbReference type="ARBA" id="ARBA00023201"/>
    </source>
</evidence>
<feature type="transmembrane region" description="Helical" evidence="10">
    <location>
        <begin position="6"/>
        <end position="24"/>
    </location>
</feature>
<feature type="transmembrane region" description="Helical" evidence="10">
    <location>
        <begin position="85"/>
        <end position="106"/>
    </location>
</feature>
<keyword evidence="9" id="KW-0739">Sodium transport</keyword>
<gene>
    <name evidence="12" type="ORF">ACFQZ7_06830</name>
</gene>
<keyword evidence="4 10" id="KW-0812">Transmembrane</keyword>
<dbReference type="Gene3D" id="6.10.140.1330">
    <property type="match status" value="1"/>
</dbReference>
<keyword evidence="5 10" id="KW-1133">Transmembrane helix</keyword>
<proteinExistence type="predicted"/>
<evidence type="ECO:0000256" key="1">
    <source>
        <dbReference type="ARBA" id="ARBA00004651"/>
    </source>
</evidence>
<evidence type="ECO:0000259" key="11">
    <source>
        <dbReference type="Pfam" id="PF00999"/>
    </source>
</evidence>
<keyword evidence="7" id="KW-0406">Ion transport</keyword>
<dbReference type="Pfam" id="PF00999">
    <property type="entry name" value="Na_H_Exchanger"/>
    <property type="match status" value="1"/>
</dbReference>
<keyword evidence="13" id="KW-1185">Reference proteome</keyword>
<keyword evidence="3" id="KW-1003">Cell membrane</keyword>
<feature type="transmembrane region" description="Helical" evidence="10">
    <location>
        <begin position="239"/>
        <end position="255"/>
    </location>
</feature>
<evidence type="ECO:0000313" key="13">
    <source>
        <dbReference type="Proteomes" id="UP001597104"/>
    </source>
</evidence>
<dbReference type="EMBL" id="JBHTIO010000033">
    <property type="protein sequence ID" value="MFD0897452.1"/>
    <property type="molecule type" value="Genomic_DNA"/>
</dbReference>
<dbReference type="PANTHER" id="PTHR10110">
    <property type="entry name" value="SODIUM/HYDROGEN EXCHANGER"/>
    <property type="match status" value="1"/>
</dbReference>
<feature type="domain" description="Cation/H+ exchanger transmembrane" evidence="11">
    <location>
        <begin position="12"/>
        <end position="406"/>
    </location>
</feature>
<feature type="transmembrane region" description="Helical" evidence="10">
    <location>
        <begin position="31"/>
        <end position="49"/>
    </location>
</feature>
<evidence type="ECO:0000256" key="6">
    <source>
        <dbReference type="ARBA" id="ARBA00023053"/>
    </source>
</evidence>
<evidence type="ECO:0000256" key="2">
    <source>
        <dbReference type="ARBA" id="ARBA00022448"/>
    </source>
</evidence>
<sequence>MEAVFAIILLLGAVIAANILYGLYAKIPLAFYQIGMGLLFTLLPLYHNYQLDPSIFLYAIITPLMFNDAQNISRRDLSRNLGTTLSLAITLVVVTVIVLGVSIHALVPLFTLPLAFALGAIVSPTDAVAVKSITTNLPLPKRILSTLENEALFNDATGIVALELSLGALSSGHFSVGHGIADFFYVFLGGLLVGTLLGFVIVQLRILLRQHDIGAVQILLPIQILTPFLIYFIAEQLGTSGILAVVAAGLIHGVEQDRLRLTSTKVQFVSQTTWQIISDILNGFVFVLLGLTLPSVIWTLSKQHPLHAVALFGLALLIYLLATGLRFFWTYFGFIRLYMRDHSRTTISALMATGGIHGTVTLSMALSIPFISAGQSFPMRDEIIFIAASVILLSLLIPTFVIPLLLPKTTQPVAAVNLRLVRNDMLDYAIKQLQNSPANTVAQQTVLETLYHQKQDYTRPSREQVQQFFVQAQATEQTALAQLKQQGKLTAELEAWYQRFLTANNYTARQSAWRLLLLRFKLLFKFRGKFLFKRRLMKQQYQQLQQKSNHLKPQRQRLAQIEEYGYNAVIDYLNQQTTPETYAAIALVRQSYSVRHRRFNNPDDTNQKQMHLFITVFQYEYDYVENQLRDQQISTNTASQLREQISYDEIVYMQNNNEYD</sequence>
<evidence type="ECO:0000256" key="4">
    <source>
        <dbReference type="ARBA" id="ARBA00022692"/>
    </source>
</evidence>
<accession>A0ABW3EDK1</accession>
<keyword evidence="8 10" id="KW-0472">Membrane</keyword>
<feature type="transmembrane region" description="Helical" evidence="10">
    <location>
        <begin position="214"/>
        <end position="233"/>
    </location>
</feature>
<keyword evidence="6" id="KW-0915">Sodium</keyword>
<keyword evidence="2" id="KW-0813">Transport</keyword>
<evidence type="ECO:0000256" key="3">
    <source>
        <dbReference type="ARBA" id="ARBA00022475"/>
    </source>
</evidence>
<evidence type="ECO:0000256" key="10">
    <source>
        <dbReference type="SAM" id="Phobius"/>
    </source>
</evidence>